<gene>
    <name evidence="17" type="primary">LOC113394221</name>
</gene>
<evidence type="ECO:0000256" key="9">
    <source>
        <dbReference type="ARBA" id="ARBA00022801"/>
    </source>
</evidence>
<sequence length="341" mass="37767">MNFGGTLRVNKFACFTLVFILFLIIYWRSGGAGYPTDKNDLINIKSLLKAAIHAAERGGKKVIEGKNHELNIKSKGKTLEGANDPVTDADYASHCAMYYGLKNTFPKLNVISEEHSKDDSSCQNQDVIDIEATPTDHRTIDYMNDEHVYVKDVTVWIDPLDATQEYTEGLYQYVTTMVCVAINGVPIVGVIHYPFPTRTYWGWYTKKTSSNIPNIQHKDENKEKPRVVISRSHPGTVANIAKESFGLKTVVTQAAGAGDKVMGVVNGNFDVYLHATAIKKWDLCAGNAIIKAVDGKMTTIKGAEIDYSPDSGVKVTDGILVTRYDHDYYLSKLPKSLTGQT</sequence>
<dbReference type="Proteomes" id="UP001652626">
    <property type="component" value="Chromosome 16"/>
</dbReference>
<feature type="binding site" evidence="14">
    <location>
        <position position="161"/>
    </location>
    <ligand>
        <name>Mg(2+)</name>
        <dbReference type="ChEBI" id="CHEBI:18420"/>
        <label>1</label>
        <note>catalytic</note>
    </ligand>
</feature>
<dbReference type="GeneID" id="113394221"/>
<accession>A0A8B8HQX0</accession>
<protein>
    <recommendedName>
        <fullName evidence="6">inositol-phosphate phosphatase</fullName>
        <ecNumber evidence="6">3.1.3.25</ecNumber>
    </recommendedName>
    <alternativeName>
        <fullName evidence="13">Myo-inositol monophosphatase A3</fullName>
    </alternativeName>
</protein>
<evidence type="ECO:0000256" key="10">
    <source>
        <dbReference type="ARBA" id="ARBA00022842"/>
    </source>
</evidence>
<dbReference type="GO" id="GO:0016020">
    <property type="term" value="C:membrane"/>
    <property type="evidence" value="ECO:0007669"/>
    <property type="project" value="UniProtKB-SubCell"/>
</dbReference>
<keyword evidence="7 15" id="KW-0812">Transmembrane</keyword>
<evidence type="ECO:0000256" key="2">
    <source>
        <dbReference type="ARBA" id="ARBA00001946"/>
    </source>
</evidence>
<comment type="catalytic activity">
    <reaction evidence="1">
        <text>a myo-inositol phosphate + H2O = myo-inositol + phosphate</text>
        <dbReference type="Rhea" id="RHEA:24056"/>
        <dbReference type="ChEBI" id="CHEBI:15377"/>
        <dbReference type="ChEBI" id="CHEBI:17268"/>
        <dbReference type="ChEBI" id="CHEBI:43474"/>
        <dbReference type="ChEBI" id="CHEBI:84139"/>
        <dbReference type="EC" id="3.1.3.25"/>
    </reaction>
</comment>
<dbReference type="Gene3D" id="3.30.540.10">
    <property type="entry name" value="Fructose-1,6-Bisphosphatase, subunit A, domain 1"/>
    <property type="match status" value="1"/>
</dbReference>
<evidence type="ECO:0000256" key="12">
    <source>
        <dbReference type="ARBA" id="ARBA00023136"/>
    </source>
</evidence>
<keyword evidence="16" id="KW-1185">Reference proteome</keyword>
<feature type="binding site" evidence="14">
    <location>
        <position position="282"/>
    </location>
    <ligand>
        <name>Mg(2+)</name>
        <dbReference type="ChEBI" id="CHEBI:18420"/>
        <label>1</label>
        <note>catalytic</note>
    </ligand>
</feature>
<evidence type="ECO:0000313" key="17">
    <source>
        <dbReference type="RefSeq" id="XP_026487239.2"/>
    </source>
</evidence>
<evidence type="ECO:0000256" key="8">
    <source>
        <dbReference type="ARBA" id="ARBA00022723"/>
    </source>
</evidence>
<comment type="cofactor">
    <cofactor evidence="2 14">
        <name>Mg(2+)</name>
        <dbReference type="ChEBI" id="CHEBI:18420"/>
    </cofactor>
</comment>
<evidence type="ECO:0000256" key="6">
    <source>
        <dbReference type="ARBA" id="ARBA00013106"/>
    </source>
</evidence>
<evidence type="ECO:0000256" key="11">
    <source>
        <dbReference type="ARBA" id="ARBA00022989"/>
    </source>
</evidence>
<dbReference type="SUPFAM" id="SSF56655">
    <property type="entry name" value="Carbohydrate phosphatase"/>
    <property type="match status" value="1"/>
</dbReference>
<evidence type="ECO:0000256" key="5">
    <source>
        <dbReference type="ARBA" id="ARBA00009759"/>
    </source>
</evidence>
<reference evidence="17" key="1">
    <citation type="submission" date="2025-08" db="UniProtKB">
        <authorList>
            <consortium name="RefSeq"/>
        </authorList>
    </citation>
    <scope>IDENTIFICATION</scope>
    <source>
        <tissue evidence="17">Whole body</tissue>
    </source>
</reference>
<feature type="binding site" evidence="14">
    <location>
        <position position="113"/>
    </location>
    <ligand>
        <name>Mg(2+)</name>
        <dbReference type="ChEBI" id="CHEBI:18420"/>
        <label>1</label>
        <note>catalytic</note>
    </ligand>
</feature>
<keyword evidence="12 15" id="KW-0472">Membrane</keyword>
<keyword evidence="9" id="KW-0378">Hydrolase</keyword>
<comment type="similarity">
    <text evidence="5">Belongs to the inositol monophosphatase superfamily.</text>
</comment>
<feature type="binding site" evidence="14">
    <location>
        <position position="158"/>
    </location>
    <ligand>
        <name>Mg(2+)</name>
        <dbReference type="ChEBI" id="CHEBI:18420"/>
        <label>1</label>
        <note>catalytic</note>
    </ligand>
</feature>
<feature type="binding site" evidence="14">
    <location>
        <position position="160"/>
    </location>
    <ligand>
        <name>Mg(2+)</name>
        <dbReference type="ChEBI" id="CHEBI:18420"/>
        <label>1</label>
        <note>catalytic</note>
    </ligand>
</feature>
<dbReference type="GO" id="GO:0008254">
    <property type="term" value="F:3'-nucleotidase activity"/>
    <property type="evidence" value="ECO:0007669"/>
    <property type="project" value="TreeGrafter"/>
</dbReference>
<dbReference type="OrthoDB" id="74460at2759"/>
<proteinExistence type="inferred from homology"/>
<evidence type="ECO:0000256" key="4">
    <source>
        <dbReference type="ARBA" id="ARBA00005152"/>
    </source>
</evidence>
<dbReference type="GO" id="GO:0012505">
    <property type="term" value="C:endomembrane system"/>
    <property type="evidence" value="ECO:0007669"/>
    <property type="project" value="TreeGrafter"/>
</dbReference>
<dbReference type="Pfam" id="PF00459">
    <property type="entry name" value="Inositol_P"/>
    <property type="match status" value="1"/>
</dbReference>
<feature type="transmembrane region" description="Helical" evidence="15">
    <location>
        <begin position="12"/>
        <end position="29"/>
    </location>
</feature>
<dbReference type="GO" id="GO:0046872">
    <property type="term" value="F:metal ion binding"/>
    <property type="evidence" value="ECO:0007669"/>
    <property type="project" value="UniProtKB-KW"/>
</dbReference>
<evidence type="ECO:0000256" key="14">
    <source>
        <dbReference type="PIRSR" id="PIRSR600760-2"/>
    </source>
</evidence>
<evidence type="ECO:0000256" key="7">
    <source>
        <dbReference type="ARBA" id="ARBA00022692"/>
    </source>
</evidence>
<dbReference type="InterPro" id="IPR000760">
    <property type="entry name" value="Inositol_monophosphatase-like"/>
</dbReference>
<dbReference type="AlphaFoldDB" id="A0A8B8HQX0"/>
<keyword evidence="11 15" id="KW-1133">Transmembrane helix</keyword>
<dbReference type="OMA" id="VKQVAWQ"/>
<evidence type="ECO:0000256" key="3">
    <source>
        <dbReference type="ARBA" id="ARBA00004167"/>
    </source>
</evidence>
<keyword evidence="10 14" id="KW-0460">Magnesium</keyword>
<keyword evidence="8 14" id="KW-0479">Metal-binding</keyword>
<evidence type="ECO:0000256" key="15">
    <source>
        <dbReference type="SAM" id="Phobius"/>
    </source>
</evidence>
<dbReference type="GO" id="GO:0052834">
    <property type="term" value="F:inositol monophosphate phosphatase activity"/>
    <property type="evidence" value="ECO:0007669"/>
    <property type="project" value="UniProtKB-EC"/>
</dbReference>
<comment type="pathway">
    <text evidence="4">Polyol metabolism; myo-inositol biosynthesis; myo-inositol from D-glucose 6-phosphate: step 2/2.</text>
</comment>
<dbReference type="RefSeq" id="XP_026487239.2">
    <property type="nucleotide sequence ID" value="XM_026631454.2"/>
</dbReference>
<name>A0A8B8HQX0_VANTA</name>
<evidence type="ECO:0000256" key="1">
    <source>
        <dbReference type="ARBA" id="ARBA00001033"/>
    </source>
</evidence>
<dbReference type="PANTHER" id="PTHR43028">
    <property type="entry name" value="3'(2'),5'-BISPHOSPHATE NUCLEOTIDASE 1"/>
    <property type="match status" value="1"/>
</dbReference>
<organism evidence="16 17">
    <name type="scientific">Vanessa tameamea</name>
    <name type="common">Kamehameha butterfly</name>
    <dbReference type="NCBI Taxonomy" id="334116"/>
    <lineage>
        <taxon>Eukaryota</taxon>
        <taxon>Metazoa</taxon>
        <taxon>Ecdysozoa</taxon>
        <taxon>Arthropoda</taxon>
        <taxon>Hexapoda</taxon>
        <taxon>Insecta</taxon>
        <taxon>Pterygota</taxon>
        <taxon>Neoptera</taxon>
        <taxon>Endopterygota</taxon>
        <taxon>Lepidoptera</taxon>
        <taxon>Glossata</taxon>
        <taxon>Ditrysia</taxon>
        <taxon>Papilionoidea</taxon>
        <taxon>Nymphalidae</taxon>
        <taxon>Nymphalinae</taxon>
        <taxon>Vanessa</taxon>
    </lineage>
</organism>
<dbReference type="InterPro" id="IPR050725">
    <property type="entry name" value="CysQ/Inositol_MonoPase"/>
</dbReference>
<dbReference type="EC" id="3.1.3.25" evidence="6"/>
<comment type="subcellular location">
    <subcellularLocation>
        <location evidence="3">Membrane</location>
        <topology evidence="3">Single-pass membrane protein</topology>
    </subcellularLocation>
</comment>
<evidence type="ECO:0000313" key="16">
    <source>
        <dbReference type="Proteomes" id="UP001652626"/>
    </source>
</evidence>
<dbReference type="PANTHER" id="PTHR43028:SF4">
    <property type="entry name" value="INOSITOL MONOPHOSPHATASE 3"/>
    <property type="match status" value="1"/>
</dbReference>
<dbReference type="Gene3D" id="3.40.190.80">
    <property type="match status" value="1"/>
</dbReference>
<dbReference type="GO" id="GO:0005737">
    <property type="term" value="C:cytoplasm"/>
    <property type="evidence" value="ECO:0007669"/>
    <property type="project" value="UniProtKB-ARBA"/>
</dbReference>
<evidence type="ECO:0000256" key="13">
    <source>
        <dbReference type="ARBA" id="ARBA00042119"/>
    </source>
</evidence>